<proteinExistence type="predicted"/>
<dbReference type="EMBL" id="CP036298">
    <property type="protein sequence ID" value="QDV22508.1"/>
    <property type="molecule type" value="Genomic_DNA"/>
</dbReference>
<keyword evidence="2" id="KW-1185">Reference proteome</keyword>
<evidence type="ECO:0000313" key="2">
    <source>
        <dbReference type="Proteomes" id="UP000318017"/>
    </source>
</evidence>
<gene>
    <name evidence="1" type="ORF">Q31a_07940</name>
</gene>
<evidence type="ECO:0000313" key="1">
    <source>
        <dbReference type="EMBL" id="QDV22508.1"/>
    </source>
</evidence>
<sequence>MLNRSPILGQFVHHEFVELTLVRLVWYAEALSRLPASTLCTVRLLSDELSWPTGHAGRRKTTSIPDLQPRCLQVTKGVRDARAVPLYAS</sequence>
<dbReference type="KEGG" id="ahel:Q31a_07940"/>
<dbReference type="Proteomes" id="UP000318017">
    <property type="component" value="Chromosome"/>
</dbReference>
<dbReference type="AlphaFoldDB" id="A0A518G1M7"/>
<organism evidence="1 2">
    <name type="scientific">Aureliella helgolandensis</name>
    <dbReference type="NCBI Taxonomy" id="2527968"/>
    <lineage>
        <taxon>Bacteria</taxon>
        <taxon>Pseudomonadati</taxon>
        <taxon>Planctomycetota</taxon>
        <taxon>Planctomycetia</taxon>
        <taxon>Pirellulales</taxon>
        <taxon>Pirellulaceae</taxon>
        <taxon>Aureliella</taxon>
    </lineage>
</organism>
<accession>A0A518G1M7</accession>
<protein>
    <submittedName>
        <fullName evidence="1">Uncharacterized protein</fullName>
    </submittedName>
</protein>
<reference evidence="1 2" key="1">
    <citation type="submission" date="2019-02" db="EMBL/GenBank/DDBJ databases">
        <title>Deep-cultivation of Planctomycetes and their phenomic and genomic characterization uncovers novel biology.</title>
        <authorList>
            <person name="Wiegand S."/>
            <person name="Jogler M."/>
            <person name="Boedeker C."/>
            <person name="Pinto D."/>
            <person name="Vollmers J."/>
            <person name="Rivas-Marin E."/>
            <person name="Kohn T."/>
            <person name="Peeters S.H."/>
            <person name="Heuer A."/>
            <person name="Rast P."/>
            <person name="Oberbeckmann S."/>
            <person name="Bunk B."/>
            <person name="Jeske O."/>
            <person name="Meyerdierks A."/>
            <person name="Storesund J.E."/>
            <person name="Kallscheuer N."/>
            <person name="Luecker S."/>
            <person name="Lage O.M."/>
            <person name="Pohl T."/>
            <person name="Merkel B.J."/>
            <person name="Hornburger P."/>
            <person name="Mueller R.-W."/>
            <person name="Bruemmer F."/>
            <person name="Labrenz M."/>
            <person name="Spormann A.M."/>
            <person name="Op den Camp H."/>
            <person name="Overmann J."/>
            <person name="Amann R."/>
            <person name="Jetten M.S.M."/>
            <person name="Mascher T."/>
            <person name="Medema M.H."/>
            <person name="Devos D.P."/>
            <person name="Kaster A.-K."/>
            <person name="Ovreas L."/>
            <person name="Rohde M."/>
            <person name="Galperin M.Y."/>
            <person name="Jogler C."/>
        </authorList>
    </citation>
    <scope>NUCLEOTIDE SEQUENCE [LARGE SCALE GENOMIC DNA]</scope>
    <source>
        <strain evidence="1 2">Q31a</strain>
    </source>
</reference>
<name>A0A518G1M7_9BACT</name>